<keyword evidence="2" id="KW-1185">Reference proteome</keyword>
<dbReference type="Proteomes" id="UP001283361">
    <property type="component" value="Unassembled WGS sequence"/>
</dbReference>
<accession>A0AAE0ZA23</accession>
<evidence type="ECO:0000313" key="2">
    <source>
        <dbReference type="Proteomes" id="UP001283361"/>
    </source>
</evidence>
<evidence type="ECO:0000313" key="1">
    <source>
        <dbReference type="EMBL" id="KAK3765385.1"/>
    </source>
</evidence>
<reference evidence="1" key="1">
    <citation type="journal article" date="2023" name="G3 (Bethesda)">
        <title>A reference genome for the long-term kleptoplast-retaining sea slug Elysia crispata morphotype clarki.</title>
        <authorList>
            <person name="Eastman K.E."/>
            <person name="Pendleton A.L."/>
            <person name="Shaikh M.A."/>
            <person name="Suttiyut T."/>
            <person name="Ogas R."/>
            <person name="Tomko P."/>
            <person name="Gavelis G."/>
            <person name="Widhalm J.R."/>
            <person name="Wisecaver J.H."/>
        </authorList>
    </citation>
    <scope>NUCLEOTIDE SEQUENCE</scope>
    <source>
        <strain evidence="1">ECLA1</strain>
    </source>
</reference>
<sequence length="117" mass="12714">MAVIVRDEKSHHPSLPPLLPFGALKISPWVGLEPGLACRWSVVTITGSLWTDAILTVTNVVFCLRAVVACPVMMAGQESRAALFVDLSRKTKLSVPNLVCGETLGQTDKQQNRSTDR</sequence>
<organism evidence="1 2">
    <name type="scientific">Elysia crispata</name>
    <name type="common">lettuce slug</name>
    <dbReference type="NCBI Taxonomy" id="231223"/>
    <lineage>
        <taxon>Eukaryota</taxon>
        <taxon>Metazoa</taxon>
        <taxon>Spiralia</taxon>
        <taxon>Lophotrochozoa</taxon>
        <taxon>Mollusca</taxon>
        <taxon>Gastropoda</taxon>
        <taxon>Heterobranchia</taxon>
        <taxon>Euthyneura</taxon>
        <taxon>Panpulmonata</taxon>
        <taxon>Sacoglossa</taxon>
        <taxon>Placobranchoidea</taxon>
        <taxon>Plakobranchidae</taxon>
        <taxon>Elysia</taxon>
    </lineage>
</organism>
<dbReference type="AlphaFoldDB" id="A0AAE0ZA23"/>
<dbReference type="EMBL" id="JAWDGP010004318">
    <property type="protein sequence ID" value="KAK3765385.1"/>
    <property type="molecule type" value="Genomic_DNA"/>
</dbReference>
<gene>
    <name evidence="1" type="ORF">RRG08_065141</name>
</gene>
<comment type="caution">
    <text evidence="1">The sequence shown here is derived from an EMBL/GenBank/DDBJ whole genome shotgun (WGS) entry which is preliminary data.</text>
</comment>
<name>A0AAE0ZA23_9GAST</name>
<protein>
    <submittedName>
        <fullName evidence="1">Uncharacterized protein</fullName>
    </submittedName>
</protein>
<proteinExistence type="predicted"/>